<proteinExistence type="predicted"/>
<evidence type="ECO:0000256" key="1">
    <source>
        <dbReference type="SAM" id="MobiDB-lite"/>
    </source>
</evidence>
<name>A0A0B7C3D5_9EUPU</name>
<feature type="non-terminal residue" evidence="2">
    <location>
        <position position="51"/>
    </location>
</feature>
<sequence>MEKNNMGSPENRSREMPESGHTFSVHFLGSMSMDRLYSQTMQPWVMAEIRR</sequence>
<gene>
    <name evidence="2" type="primary">ORF219995</name>
</gene>
<feature type="compositionally biased region" description="Polar residues" evidence="1">
    <location>
        <begin position="1"/>
        <end position="10"/>
    </location>
</feature>
<feature type="region of interest" description="Disordered" evidence="1">
    <location>
        <begin position="1"/>
        <end position="21"/>
    </location>
</feature>
<dbReference type="EMBL" id="HACG01052059">
    <property type="protein sequence ID" value="CEK98930.1"/>
    <property type="molecule type" value="Transcribed_RNA"/>
</dbReference>
<evidence type="ECO:0000313" key="2">
    <source>
        <dbReference type="EMBL" id="CEK98930.1"/>
    </source>
</evidence>
<accession>A0A0B7C3D5</accession>
<organism evidence="2">
    <name type="scientific">Arion vulgaris</name>
    <dbReference type="NCBI Taxonomy" id="1028688"/>
    <lineage>
        <taxon>Eukaryota</taxon>
        <taxon>Metazoa</taxon>
        <taxon>Spiralia</taxon>
        <taxon>Lophotrochozoa</taxon>
        <taxon>Mollusca</taxon>
        <taxon>Gastropoda</taxon>
        <taxon>Heterobranchia</taxon>
        <taxon>Euthyneura</taxon>
        <taxon>Panpulmonata</taxon>
        <taxon>Eupulmonata</taxon>
        <taxon>Stylommatophora</taxon>
        <taxon>Helicina</taxon>
        <taxon>Arionoidea</taxon>
        <taxon>Arionidae</taxon>
        <taxon>Arion</taxon>
    </lineage>
</organism>
<protein>
    <submittedName>
        <fullName evidence="2">Uncharacterized protein</fullName>
    </submittedName>
</protein>
<reference evidence="2" key="1">
    <citation type="submission" date="2014-12" db="EMBL/GenBank/DDBJ databases">
        <title>Insight into the proteome of Arion vulgaris.</title>
        <authorList>
            <person name="Aradska J."/>
            <person name="Bulat T."/>
            <person name="Smidak R."/>
            <person name="Sarate P."/>
            <person name="Gangsoo J."/>
            <person name="Sialana F."/>
            <person name="Bilban M."/>
            <person name="Lubec G."/>
        </authorList>
    </citation>
    <scope>NUCLEOTIDE SEQUENCE</scope>
    <source>
        <tissue evidence="2">Skin</tissue>
    </source>
</reference>
<dbReference type="AlphaFoldDB" id="A0A0B7C3D5"/>